<evidence type="ECO:0000313" key="2">
    <source>
        <dbReference type="EMBL" id="KAF2742425.1"/>
    </source>
</evidence>
<gene>
    <name evidence="2" type="ORF">M011DRAFT_270522</name>
</gene>
<feature type="region of interest" description="Disordered" evidence="1">
    <location>
        <begin position="110"/>
        <end position="138"/>
    </location>
</feature>
<proteinExistence type="predicted"/>
<organism evidence="2 3">
    <name type="scientific">Sporormia fimetaria CBS 119925</name>
    <dbReference type="NCBI Taxonomy" id="1340428"/>
    <lineage>
        <taxon>Eukaryota</taxon>
        <taxon>Fungi</taxon>
        <taxon>Dikarya</taxon>
        <taxon>Ascomycota</taxon>
        <taxon>Pezizomycotina</taxon>
        <taxon>Dothideomycetes</taxon>
        <taxon>Pleosporomycetidae</taxon>
        <taxon>Pleosporales</taxon>
        <taxon>Sporormiaceae</taxon>
        <taxon>Sporormia</taxon>
    </lineage>
</organism>
<sequence>MRNARRGFGSEGGFVGGVSVRRGFEMWVWEAGTVERKKGPRSWGRLQALDIVSGDGLLGGLSDVGSILESGAPRWVRRKYLRILDVLGFLACLLACATRTQKRIPSIHPTQPRYLHHKHPSASHPPHFQHQLSRFRTR</sequence>
<evidence type="ECO:0000313" key="3">
    <source>
        <dbReference type="Proteomes" id="UP000799440"/>
    </source>
</evidence>
<reference evidence="2" key="1">
    <citation type="journal article" date="2020" name="Stud. Mycol.">
        <title>101 Dothideomycetes genomes: a test case for predicting lifestyles and emergence of pathogens.</title>
        <authorList>
            <person name="Haridas S."/>
            <person name="Albert R."/>
            <person name="Binder M."/>
            <person name="Bloem J."/>
            <person name="Labutti K."/>
            <person name="Salamov A."/>
            <person name="Andreopoulos B."/>
            <person name="Baker S."/>
            <person name="Barry K."/>
            <person name="Bills G."/>
            <person name="Bluhm B."/>
            <person name="Cannon C."/>
            <person name="Castanera R."/>
            <person name="Culley D."/>
            <person name="Daum C."/>
            <person name="Ezra D."/>
            <person name="Gonzalez J."/>
            <person name="Henrissat B."/>
            <person name="Kuo A."/>
            <person name="Liang C."/>
            <person name="Lipzen A."/>
            <person name="Lutzoni F."/>
            <person name="Magnuson J."/>
            <person name="Mondo S."/>
            <person name="Nolan M."/>
            <person name="Ohm R."/>
            <person name="Pangilinan J."/>
            <person name="Park H.-J."/>
            <person name="Ramirez L."/>
            <person name="Alfaro M."/>
            <person name="Sun H."/>
            <person name="Tritt A."/>
            <person name="Yoshinaga Y."/>
            <person name="Zwiers L.-H."/>
            <person name="Turgeon B."/>
            <person name="Goodwin S."/>
            <person name="Spatafora J."/>
            <person name="Crous P."/>
            <person name="Grigoriev I."/>
        </authorList>
    </citation>
    <scope>NUCLEOTIDE SEQUENCE</scope>
    <source>
        <strain evidence="2">CBS 119925</strain>
    </source>
</reference>
<dbReference type="EMBL" id="MU006609">
    <property type="protein sequence ID" value="KAF2742425.1"/>
    <property type="molecule type" value="Genomic_DNA"/>
</dbReference>
<name>A0A6A6UWA5_9PLEO</name>
<keyword evidence="3" id="KW-1185">Reference proteome</keyword>
<protein>
    <submittedName>
        <fullName evidence="2">Uncharacterized protein</fullName>
    </submittedName>
</protein>
<dbReference type="AlphaFoldDB" id="A0A6A6UWA5"/>
<dbReference type="Proteomes" id="UP000799440">
    <property type="component" value="Unassembled WGS sequence"/>
</dbReference>
<accession>A0A6A6UWA5</accession>
<evidence type="ECO:0000256" key="1">
    <source>
        <dbReference type="SAM" id="MobiDB-lite"/>
    </source>
</evidence>